<name>A0A426TYT6_9CHLR</name>
<evidence type="ECO:0000259" key="5">
    <source>
        <dbReference type="PROSITE" id="PS51007"/>
    </source>
</evidence>
<dbReference type="EMBL" id="RSAS01000462">
    <property type="protein sequence ID" value="RRR71263.1"/>
    <property type="molecule type" value="Genomic_DNA"/>
</dbReference>
<gene>
    <name evidence="6" type="ORF">EI684_11850</name>
</gene>
<dbReference type="Gene3D" id="1.10.760.10">
    <property type="entry name" value="Cytochrome c-like domain"/>
    <property type="match status" value="2"/>
</dbReference>
<dbReference type="GO" id="GO:0046872">
    <property type="term" value="F:metal ion binding"/>
    <property type="evidence" value="ECO:0007669"/>
    <property type="project" value="UniProtKB-KW"/>
</dbReference>
<dbReference type="InterPro" id="IPR036909">
    <property type="entry name" value="Cyt_c-like_dom_sf"/>
</dbReference>
<dbReference type="PANTHER" id="PTHR30600">
    <property type="entry name" value="CYTOCHROME C PEROXIDASE-RELATED"/>
    <property type="match status" value="1"/>
</dbReference>
<protein>
    <submittedName>
        <fullName evidence="6">C-type cytochrome</fullName>
    </submittedName>
</protein>
<evidence type="ECO:0000256" key="2">
    <source>
        <dbReference type="ARBA" id="ARBA00022723"/>
    </source>
</evidence>
<evidence type="ECO:0000256" key="3">
    <source>
        <dbReference type="ARBA" id="ARBA00023004"/>
    </source>
</evidence>
<feature type="non-terminal residue" evidence="6">
    <location>
        <position position="1"/>
    </location>
</feature>
<reference evidence="6 7" key="1">
    <citation type="submission" date="2018-12" db="EMBL/GenBank/DDBJ databases">
        <title>Genome Sequence of Candidatus Viridilinea halotolerans isolated from saline sulfide-rich spring.</title>
        <authorList>
            <person name="Grouzdev D.S."/>
            <person name="Burganskaya E.I."/>
            <person name="Krutkina M.S."/>
            <person name="Sukhacheva M.V."/>
            <person name="Gorlenko V.M."/>
        </authorList>
    </citation>
    <scope>NUCLEOTIDE SEQUENCE [LARGE SCALE GENOMIC DNA]</scope>
    <source>
        <strain evidence="6">Chok-6</strain>
    </source>
</reference>
<dbReference type="SUPFAM" id="SSF46626">
    <property type="entry name" value="Cytochrome c"/>
    <property type="match status" value="1"/>
</dbReference>
<comment type="caution">
    <text evidence="6">The sequence shown here is derived from an EMBL/GenBank/DDBJ whole genome shotgun (WGS) entry which is preliminary data.</text>
</comment>
<evidence type="ECO:0000256" key="4">
    <source>
        <dbReference type="PROSITE-ProRule" id="PRU00433"/>
    </source>
</evidence>
<evidence type="ECO:0000256" key="1">
    <source>
        <dbReference type="ARBA" id="ARBA00022617"/>
    </source>
</evidence>
<dbReference type="GO" id="GO:0020037">
    <property type="term" value="F:heme binding"/>
    <property type="evidence" value="ECO:0007669"/>
    <property type="project" value="InterPro"/>
</dbReference>
<dbReference type="GO" id="GO:0009055">
    <property type="term" value="F:electron transfer activity"/>
    <property type="evidence" value="ECO:0007669"/>
    <property type="project" value="InterPro"/>
</dbReference>
<sequence>RADPVLAAAYAAAFPADPDPLTWEHTALALAAAIRTIPDPPRPPLTPLAQQGQQLFAEIGCMGCHHGPTLSSEAYVATGVGARPVRVPSLIGLAQTAPYFHDGSAASLTDVVRFYADGGRGAPHATRAIQPILLSAEEVEALVAFLSSL</sequence>
<dbReference type="InterPro" id="IPR051395">
    <property type="entry name" value="Cytochrome_c_Peroxidase/MauG"/>
</dbReference>
<dbReference type="GO" id="GO:0004130">
    <property type="term" value="F:cytochrome-c peroxidase activity"/>
    <property type="evidence" value="ECO:0007669"/>
    <property type="project" value="TreeGrafter"/>
</dbReference>
<feature type="domain" description="Cytochrome c" evidence="5">
    <location>
        <begin position="47"/>
        <end position="149"/>
    </location>
</feature>
<dbReference type="Pfam" id="PF00034">
    <property type="entry name" value="Cytochrom_C"/>
    <property type="match status" value="1"/>
</dbReference>
<evidence type="ECO:0000313" key="7">
    <source>
        <dbReference type="Proteomes" id="UP000280307"/>
    </source>
</evidence>
<organism evidence="6 7">
    <name type="scientific">Candidatus Viridilinea halotolerans</name>
    <dbReference type="NCBI Taxonomy" id="2491704"/>
    <lineage>
        <taxon>Bacteria</taxon>
        <taxon>Bacillati</taxon>
        <taxon>Chloroflexota</taxon>
        <taxon>Chloroflexia</taxon>
        <taxon>Chloroflexales</taxon>
        <taxon>Chloroflexineae</taxon>
        <taxon>Oscillochloridaceae</taxon>
        <taxon>Candidatus Viridilinea</taxon>
    </lineage>
</organism>
<keyword evidence="1 4" id="KW-0349">Heme</keyword>
<accession>A0A426TYT6</accession>
<proteinExistence type="predicted"/>
<keyword evidence="2 4" id="KW-0479">Metal-binding</keyword>
<dbReference type="Proteomes" id="UP000280307">
    <property type="component" value="Unassembled WGS sequence"/>
</dbReference>
<dbReference type="InterPro" id="IPR009056">
    <property type="entry name" value="Cyt_c-like_dom"/>
</dbReference>
<dbReference type="PROSITE" id="PS51007">
    <property type="entry name" value="CYTC"/>
    <property type="match status" value="1"/>
</dbReference>
<evidence type="ECO:0000313" key="6">
    <source>
        <dbReference type="EMBL" id="RRR71263.1"/>
    </source>
</evidence>
<keyword evidence="3 4" id="KW-0408">Iron</keyword>
<dbReference type="AlphaFoldDB" id="A0A426TYT6"/>